<feature type="transmembrane region" description="Helical" evidence="1">
    <location>
        <begin position="35"/>
        <end position="54"/>
    </location>
</feature>
<sequence>MMDAAAAQMHDDGERSYGGSWVLVRRMIEQGKFKAWTYTPLAGGVLFSLATIALRSNMKAMAVTNGLIGVGTIAMANGVATTAIVKERSHKP</sequence>
<protein>
    <submittedName>
        <fullName evidence="2">Uncharacterized protein</fullName>
    </submittedName>
</protein>
<evidence type="ECO:0000313" key="2">
    <source>
        <dbReference type="EMBL" id="PSC70722.1"/>
    </source>
</evidence>
<dbReference type="EMBL" id="LHPF02000018">
    <property type="protein sequence ID" value="PSC70722.1"/>
    <property type="molecule type" value="Genomic_DNA"/>
</dbReference>
<comment type="caution">
    <text evidence="2">The sequence shown here is derived from an EMBL/GenBank/DDBJ whole genome shotgun (WGS) entry which is preliminary data.</text>
</comment>
<organism evidence="2 3">
    <name type="scientific">Micractinium conductrix</name>
    <dbReference type="NCBI Taxonomy" id="554055"/>
    <lineage>
        <taxon>Eukaryota</taxon>
        <taxon>Viridiplantae</taxon>
        <taxon>Chlorophyta</taxon>
        <taxon>core chlorophytes</taxon>
        <taxon>Trebouxiophyceae</taxon>
        <taxon>Chlorellales</taxon>
        <taxon>Chlorellaceae</taxon>
        <taxon>Chlorella clade</taxon>
        <taxon>Micractinium</taxon>
    </lineage>
</organism>
<keyword evidence="1" id="KW-0472">Membrane</keyword>
<feature type="transmembrane region" description="Helical" evidence="1">
    <location>
        <begin position="66"/>
        <end position="85"/>
    </location>
</feature>
<dbReference type="Proteomes" id="UP000239649">
    <property type="component" value="Unassembled WGS sequence"/>
</dbReference>
<keyword evidence="3" id="KW-1185">Reference proteome</keyword>
<name>A0A2P6V9G0_9CHLO</name>
<keyword evidence="1" id="KW-1133">Transmembrane helix</keyword>
<reference evidence="2 3" key="1">
    <citation type="journal article" date="2018" name="Plant J.">
        <title>Genome sequences of Chlorella sorokiniana UTEX 1602 and Micractinium conductrix SAG 241.80: implications to maltose excretion by a green alga.</title>
        <authorList>
            <person name="Arriola M.B."/>
            <person name="Velmurugan N."/>
            <person name="Zhang Y."/>
            <person name="Plunkett M.H."/>
            <person name="Hondzo H."/>
            <person name="Barney B.M."/>
        </authorList>
    </citation>
    <scope>NUCLEOTIDE SEQUENCE [LARGE SCALE GENOMIC DNA]</scope>
    <source>
        <strain evidence="2 3">SAG 241.80</strain>
    </source>
</reference>
<evidence type="ECO:0000313" key="3">
    <source>
        <dbReference type="Proteomes" id="UP000239649"/>
    </source>
</evidence>
<dbReference type="AlphaFoldDB" id="A0A2P6V9G0"/>
<accession>A0A2P6V9G0</accession>
<keyword evidence="1" id="KW-0812">Transmembrane</keyword>
<proteinExistence type="predicted"/>
<gene>
    <name evidence="2" type="ORF">C2E20_5932</name>
</gene>
<evidence type="ECO:0000256" key="1">
    <source>
        <dbReference type="SAM" id="Phobius"/>
    </source>
</evidence>